<keyword evidence="2" id="KW-0472">Membrane</keyword>
<proteinExistence type="predicted"/>
<keyword evidence="2" id="KW-0812">Transmembrane</keyword>
<evidence type="ECO:0000313" key="4">
    <source>
        <dbReference type="EMBL" id="KAG1358941.1"/>
    </source>
</evidence>
<dbReference type="PANTHER" id="PTHR31425:SF50">
    <property type="entry name" value="FT-INTERACTING PROTEIN 3-RELATED"/>
    <property type="match status" value="1"/>
</dbReference>
<evidence type="ECO:0000313" key="5">
    <source>
        <dbReference type="Proteomes" id="UP000797356"/>
    </source>
</evidence>
<feature type="domain" description="Multiple C2" evidence="3">
    <location>
        <begin position="106"/>
        <end position="260"/>
    </location>
</feature>
<dbReference type="Proteomes" id="UP000797356">
    <property type="component" value="Chromosome 8"/>
</dbReference>
<dbReference type="PANTHER" id="PTHR31425">
    <property type="entry name" value="PHOSPHORIBOSYLANTHRANILATE TRANSFERASE ISOFORM 1"/>
    <property type="match status" value="1"/>
</dbReference>
<dbReference type="AlphaFoldDB" id="A0A8K0IIR1"/>
<evidence type="ECO:0000256" key="2">
    <source>
        <dbReference type="SAM" id="Phobius"/>
    </source>
</evidence>
<sequence>MHFLHPLSVVQLDNLRHQAIQIIYTRLSREEPPLKKEVVEYMTDVDSHMWSMRRSKANFFRITGALNPFIDALGWFDQIRNWKNPSMTIVIHLVFVILVLYPELILPAVFLYLFLVSVWDRRFWPRHPPHLDTRLSQAELTHPDELDEEFDTFPTSQSANDLVRMRYDRLRSIMGRLQTLFGDLATQGERLQSLPSGRDPTATNLFTVVCLLLAIVLYFRPRIVALLTGFYVMRHPCFRSRRPPVLFIFFRRLPSRAEMLF</sequence>
<feature type="transmembrane region" description="Helical" evidence="2">
    <location>
        <begin position="89"/>
        <end position="115"/>
    </location>
</feature>
<comment type="caution">
    <text evidence="4">The sequence shown here is derived from an EMBL/GenBank/DDBJ whole genome shotgun (WGS) entry which is preliminary data.</text>
</comment>
<reference evidence="4" key="1">
    <citation type="journal article" date="2017" name="Gigascience">
        <title>The genome draft of coconut (Cocos nucifera).</title>
        <authorList>
            <person name="Xiao Y."/>
            <person name="Xu P."/>
            <person name="Fan H."/>
            <person name="Baudouin L."/>
            <person name="Xia W."/>
            <person name="Bocs S."/>
            <person name="Xu J."/>
            <person name="Li Q."/>
            <person name="Guo A."/>
            <person name="Zhou L."/>
            <person name="Li J."/>
            <person name="Wu Y."/>
            <person name="Ma Z."/>
            <person name="Armero A."/>
            <person name="Issali A.E."/>
            <person name="Liu N."/>
            <person name="Peng M."/>
            <person name="Yang Y."/>
        </authorList>
    </citation>
    <scope>NUCLEOTIDE SEQUENCE</scope>
    <source>
        <tissue evidence="4">Spear leaf of Hainan Tall coconut</tissue>
    </source>
</reference>
<evidence type="ECO:0000259" key="3">
    <source>
        <dbReference type="Pfam" id="PF08372"/>
    </source>
</evidence>
<name>A0A8K0IIR1_COCNU</name>
<dbReference type="OrthoDB" id="684867at2759"/>
<evidence type="ECO:0000256" key="1">
    <source>
        <dbReference type="ARBA" id="ARBA00022737"/>
    </source>
</evidence>
<keyword evidence="5" id="KW-1185">Reference proteome</keyword>
<reference evidence="4" key="2">
    <citation type="submission" date="2019-07" db="EMBL/GenBank/DDBJ databases">
        <authorList>
            <person name="Yang Y."/>
            <person name="Bocs S."/>
            <person name="Baudouin L."/>
        </authorList>
    </citation>
    <scope>NUCLEOTIDE SEQUENCE</scope>
    <source>
        <tissue evidence="4">Spear leaf of Hainan Tall coconut</tissue>
    </source>
</reference>
<feature type="transmembrane region" description="Helical" evidence="2">
    <location>
        <begin position="205"/>
        <end position="232"/>
    </location>
</feature>
<gene>
    <name evidence="4" type="ORF">COCNU_08G003870</name>
</gene>
<organism evidence="4 5">
    <name type="scientific">Cocos nucifera</name>
    <name type="common">Coconut palm</name>
    <dbReference type="NCBI Taxonomy" id="13894"/>
    <lineage>
        <taxon>Eukaryota</taxon>
        <taxon>Viridiplantae</taxon>
        <taxon>Streptophyta</taxon>
        <taxon>Embryophyta</taxon>
        <taxon>Tracheophyta</taxon>
        <taxon>Spermatophyta</taxon>
        <taxon>Magnoliopsida</taxon>
        <taxon>Liliopsida</taxon>
        <taxon>Arecaceae</taxon>
        <taxon>Arecoideae</taxon>
        <taxon>Cocoseae</taxon>
        <taxon>Attaleinae</taxon>
        <taxon>Cocos</taxon>
    </lineage>
</organism>
<dbReference type="InterPro" id="IPR013583">
    <property type="entry name" value="MCTP_C"/>
</dbReference>
<dbReference type="InterPro" id="IPR047259">
    <property type="entry name" value="QUIRKY-like"/>
</dbReference>
<accession>A0A8K0IIR1</accession>
<keyword evidence="2" id="KW-1133">Transmembrane helix</keyword>
<dbReference type="Pfam" id="PF08372">
    <property type="entry name" value="PRT_C"/>
    <property type="match status" value="1"/>
</dbReference>
<keyword evidence="1" id="KW-0677">Repeat</keyword>
<protein>
    <submittedName>
        <fullName evidence="4">Putative FT-interacting protein 1</fullName>
    </submittedName>
</protein>
<dbReference type="EMBL" id="CM017879">
    <property type="protein sequence ID" value="KAG1358941.1"/>
    <property type="molecule type" value="Genomic_DNA"/>
</dbReference>